<sequence length="342" mass="35776">MVLVGAFVGALLLLGLSSFTTLPFSSGPLGGVTPPERIDPFEAAQAGDCLNWARDDLADIGKVECSASHLFEVSGVVDISSEYGPQAPFPDAATWQTINADHCASESLKYLSNKLDPFGKYTVGPLNPGEKRWAAGKRTLRCGLQVAAPSGRLLPAYGSARTQDQSDVHDPGVCLGIQDNSIGDPVSCEEPHTFEIIGVVDLGAGNTRFPTEDEQEAVMTEKCDAIANEYSGGKVIKERGLLVTWDYRAQESWDAGSKLANCKVGALPNGTLLTAWTGSVHNPDAPPLTPSNPPQTSAVQQAEATGAPMHSEAPASESSAPSSPAPSSSTPPSSKENEEEGG</sequence>
<dbReference type="EMBL" id="CP023445">
    <property type="protein sequence ID" value="ATE51963.1"/>
    <property type="molecule type" value="Genomic_DNA"/>
</dbReference>
<dbReference type="AlphaFoldDB" id="A0A290YZ06"/>
<proteinExistence type="predicted"/>
<feature type="compositionally biased region" description="Low complexity" evidence="1">
    <location>
        <begin position="311"/>
        <end position="334"/>
    </location>
</feature>
<dbReference type="RefSeq" id="WP_096491010.1">
    <property type="nucleotide sequence ID" value="NZ_CP023445.1"/>
</dbReference>
<evidence type="ECO:0000313" key="4">
    <source>
        <dbReference type="Proteomes" id="UP000218505"/>
    </source>
</evidence>
<protein>
    <recommendedName>
        <fullName evidence="2">Septum formation-related domain-containing protein</fullName>
    </recommendedName>
</protein>
<evidence type="ECO:0000259" key="2">
    <source>
        <dbReference type="Pfam" id="PF13845"/>
    </source>
</evidence>
<organism evidence="3 4">
    <name type="scientific">Actinosynnema pretiosum</name>
    <dbReference type="NCBI Taxonomy" id="42197"/>
    <lineage>
        <taxon>Bacteria</taxon>
        <taxon>Bacillati</taxon>
        <taxon>Actinomycetota</taxon>
        <taxon>Actinomycetes</taxon>
        <taxon>Pseudonocardiales</taxon>
        <taxon>Pseudonocardiaceae</taxon>
        <taxon>Actinosynnema</taxon>
    </lineage>
</organism>
<keyword evidence="4" id="KW-1185">Reference proteome</keyword>
<evidence type="ECO:0000313" key="3">
    <source>
        <dbReference type="EMBL" id="ATE51963.1"/>
    </source>
</evidence>
<dbReference type="KEGG" id="apre:CNX65_00560"/>
<gene>
    <name evidence="3" type="ORF">CNX65_00560</name>
</gene>
<feature type="domain" description="Septum formation-related" evidence="2">
    <location>
        <begin position="46"/>
        <end position="262"/>
    </location>
</feature>
<feature type="compositionally biased region" description="Polar residues" evidence="1">
    <location>
        <begin position="294"/>
        <end position="303"/>
    </location>
</feature>
<accession>A0A290YZ06</accession>
<feature type="region of interest" description="Disordered" evidence="1">
    <location>
        <begin position="277"/>
        <end position="342"/>
    </location>
</feature>
<dbReference type="Proteomes" id="UP000218505">
    <property type="component" value="Chromosome"/>
</dbReference>
<reference evidence="3" key="1">
    <citation type="submission" date="2017-09" db="EMBL/GenBank/DDBJ databases">
        <title>Complete Genome Sequence of ansamitocin-producing Bacterium Actinosynnema pretiosum X47.</title>
        <authorList>
            <person name="Cao G."/>
            <person name="Zong G."/>
            <person name="Zhong C."/>
            <person name="Fu J."/>
        </authorList>
    </citation>
    <scope>NUCLEOTIDE SEQUENCE [LARGE SCALE GENOMIC DNA]</scope>
    <source>
        <strain evidence="3">X47</strain>
    </source>
</reference>
<evidence type="ECO:0000256" key="1">
    <source>
        <dbReference type="SAM" id="MobiDB-lite"/>
    </source>
</evidence>
<name>A0A290YZ06_9PSEU</name>
<dbReference type="Pfam" id="PF13845">
    <property type="entry name" value="Septum_form"/>
    <property type="match status" value="1"/>
</dbReference>
<dbReference type="InterPro" id="IPR026004">
    <property type="entry name" value="Septum_form"/>
</dbReference>
<feature type="compositionally biased region" description="Pro residues" evidence="1">
    <location>
        <begin position="284"/>
        <end position="293"/>
    </location>
</feature>